<reference evidence="11 12" key="1">
    <citation type="submission" date="2023-09" db="EMBL/GenBank/DDBJ databases">
        <authorList>
            <person name="Rey-Velasco X."/>
        </authorList>
    </citation>
    <scope>NUCLEOTIDE SEQUENCE [LARGE SCALE GENOMIC DNA]</scope>
    <source>
        <strain evidence="11 12">W409</strain>
    </source>
</reference>
<evidence type="ECO:0000256" key="2">
    <source>
        <dbReference type="ARBA" id="ARBA00021549"/>
    </source>
</evidence>
<organism evidence="11 12">
    <name type="scientific">Brumicola blandensis</name>
    <dbReference type="NCBI Taxonomy" id="3075611"/>
    <lineage>
        <taxon>Bacteria</taxon>
        <taxon>Pseudomonadati</taxon>
        <taxon>Pseudomonadota</taxon>
        <taxon>Gammaproteobacteria</taxon>
        <taxon>Alteromonadales</taxon>
        <taxon>Alteromonadaceae</taxon>
        <taxon>Brumicola</taxon>
    </lineage>
</organism>
<keyword evidence="8 10" id="KW-0472">Membrane</keyword>
<evidence type="ECO:0000256" key="9">
    <source>
        <dbReference type="ARBA" id="ARBA00030775"/>
    </source>
</evidence>
<dbReference type="NCBIfam" id="TIGR02532">
    <property type="entry name" value="IV_pilin_GFxxxE"/>
    <property type="match status" value="1"/>
</dbReference>
<evidence type="ECO:0000313" key="12">
    <source>
        <dbReference type="Proteomes" id="UP001249020"/>
    </source>
</evidence>
<keyword evidence="7 10" id="KW-1133">Transmembrane helix</keyword>
<evidence type="ECO:0000256" key="3">
    <source>
        <dbReference type="ARBA" id="ARBA00022475"/>
    </source>
</evidence>
<dbReference type="Gene3D" id="3.55.40.10">
    <property type="entry name" value="minor pseudopilin epsh domain"/>
    <property type="match status" value="1"/>
</dbReference>
<comment type="subcellular location">
    <subcellularLocation>
        <location evidence="1">Cell inner membrane</location>
        <topology evidence="1">Single-pass membrane protein</topology>
    </subcellularLocation>
</comment>
<proteinExistence type="predicted"/>
<keyword evidence="6 10" id="KW-0812">Transmembrane</keyword>
<dbReference type="AlphaFoldDB" id="A0AAW8R5C6"/>
<evidence type="ECO:0000256" key="6">
    <source>
        <dbReference type="ARBA" id="ARBA00022692"/>
    </source>
</evidence>
<evidence type="ECO:0000256" key="5">
    <source>
        <dbReference type="ARBA" id="ARBA00022519"/>
    </source>
</evidence>
<evidence type="ECO:0000256" key="8">
    <source>
        <dbReference type="ARBA" id="ARBA00023136"/>
    </source>
</evidence>
<dbReference type="InterPro" id="IPR045584">
    <property type="entry name" value="Pilin-like"/>
</dbReference>
<dbReference type="RefSeq" id="WP_311362419.1">
    <property type="nucleotide sequence ID" value="NZ_JAVRIE010000006.1"/>
</dbReference>
<dbReference type="InterPro" id="IPR002416">
    <property type="entry name" value="T2SS_protein-GspH"/>
</dbReference>
<keyword evidence="3" id="KW-1003">Cell membrane</keyword>
<dbReference type="GO" id="GO:0015627">
    <property type="term" value="C:type II protein secretion system complex"/>
    <property type="evidence" value="ECO:0007669"/>
    <property type="project" value="InterPro"/>
</dbReference>
<gene>
    <name evidence="11" type="primary">gspH</name>
    <name evidence="11" type="ORF">RM544_13960</name>
</gene>
<evidence type="ECO:0000256" key="1">
    <source>
        <dbReference type="ARBA" id="ARBA00004377"/>
    </source>
</evidence>
<dbReference type="EMBL" id="JAVRIE010000006">
    <property type="protein sequence ID" value="MDT0583649.1"/>
    <property type="molecule type" value="Genomic_DNA"/>
</dbReference>
<dbReference type="GO" id="GO:0005886">
    <property type="term" value="C:plasma membrane"/>
    <property type="evidence" value="ECO:0007669"/>
    <property type="project" value="UniProtKB-SubCell"/>
</dbReference>
<keyword evidence="5" id="KW-0997">Cell inner membrane</keyword>
<comment type="caution">
    <text evidence="11">The sequence shown here is derived from an EMBL/GenBank/DDBJ whole genome shotgun (WGS) entry which is preliminary data.</text>
</comment>
<protein>
    <recommendedName>
        <fullName evidence="2">Type II secretion system protein H</fullName>
    </recommendedName>
    <alternativeName>
        <fullName evidence="9">General secretion pathway protein H</fullName>
    </alternativeName>
</protein>
<dbReference type="InterPro" id="IPR012902">
    <property type="entry name" value="N_methyl_site"/>
</dbReference>
<dbReference type="InterPro" id="IPR049875">
    <property type="entry name" value="TypeII_GspH"/>
</dbReference>
<evidence type="ECO:0000256" key="10">
    <source>
        <dbReference type="SAM" id="Phobius"/>
    </source>
</evidence>
<dbReference type="GO" id="GO:0015628">
    <property type="term" value="P:protein secretion by the type II secretion system"/>
    <property type="evidence" value="ECO:0007669"/>
    <property type="project" value="InterPro"/>
</dbReference>
<dbReference type="PROSITE" id="PS00409">
    <property type="entry name" value="PROKAR_NTER_METHYL"/>
    <property type="match status" value="1"/>
</dbReference>
<accession>A0AAW8R5C6</accession>
<evidence type="ECO:0000256" key="7">
    <source>
        <dbReference type="ARBA" id="ARBA00022989"/>
    </source>
</evidence>
<feature type="transmembrane region" description="Helical" evidence="10">
    <location>
        <begin position="12"/>
        <end position="32"/>
    </location>
</feature>
<name>A0AAW8R5C6_9ALTE</name>
<keyword evidence="12" id="KW-1185">Reference proteome</keyword>
<evidence type="ECO:0000256" key="4">
    <source>
        <dbReference type="ARBA" id="ARBA00022481"/>
    </source>
</evidence>
<dbReference type="SUPFAM" id="SSF54523">
    <property type="entry name" value="Pili subunits"/>
    <property type="match status" value="1"/>
</dbReference>
<dbReference type="PRINTS" id="PR00885">
    <property type="entry name" value="BCTERIALGSPH"/>
</dbReference>
<dbReference type="NCBIfam" id="TIGR01708">
    <property type="entry name" value="typeII_sec_gspH"/>
    <property type="match status" value="1"/>
</dbReference>
<keyword evidence="4" id="KW-0488">Methylation</keyword>
<dbReference type="Proteomes" id="UP001249020">
    <property type="component" value="Unassembled WGS sequence"/>
</dbReference>
<evidence type="ECO:0000313" key="11">
    <source>
        <dbReference type="EMBL" id="MDT0583649.1"/>
    </source>
</evidence>
<sequence length="202" mass="23240">MRKQTGFTLIEILLVMALIGITVSVITFTALGTNNYDKVEEQAKRFQVVFDMASDFALLNQVQLGIRIDEEESTYTYVALDEEDQWVEIPNQNLFASYQLPEYLRFELELENLPWEQEDQLFDRGIFDEGLSVSEDGVNIGNEEEEPPPPPQIFLLSSGEITPFELRFIYEDDFSDELPITFLIQGKDTTPIERIAPEDQTL</sequence>
<dbReference type="Pfam" id="PF07963">
    <property type="entry name" value="N_methyl"/>
    <property type="match status" value="1"/>
</dbReference>